<feature type="compositionally biased region" description="Pro residues" evidence="1">
    <location>
        <begin position="1"/>
        <end position="12"/>
    </location>
</feature>
<protein>
    <submittedName>
        <fullName evidence="3">Uncharacterized protein</fullName>
    </submittedName>
</protein>
<keyword evidence="2" id="KW-0472">Membrane</keyword>
<evidence type="ECO:0000256" key="1">
    <source>
        <dbReference type="SAM" id="MobiDB-lite"/>
    </source>
</evidence>
<dbReference type="RefSeq" id="WP_344429548.1">
    <property type="nucleotide sequence ID" value="NZ_BAAANN010000041.1"/>
</dbReference>
<feature type="compositionally biased region" description="Pro residues" evidence="1">
    <location>
        <begin position="21"/>
        <end position="45"/>
    </location>
</feature>
<dbReference type="EMBL" id="BAAANN010000041">
    <property type="protein sequence ID" value="GAA1985001.1"/>
    <property type="molecule type" value="Genomic_DNA"/>
</dbReference>
<keyword evidence="2" id="KW-1133">Transmembrane helix</keyword>
<feature type="region of interest" description="Disordered" evidence="1">
    <location>
        <begin position="1"/>
        <end position="50"/>
    </location>
</feature>
<keyword evidence="4" id="KW-1185">Reference proteome</keyword>
<dbReference type="Proteomes" id="UP001501116">
    <property type="component" value="Unassembled WGS sequence"/>
</dbReference>
<sequence length="191" mass="20536">MSYPPQGGPYPQQPGFTPQQPGFPQPGFPPQQQFPPQFPQGPAGPKPRKERKRAMFGIVFGVLVLVAGLVVLFGFVGPGYFLDKDYPKGAPHTLSADDLMSQFLQKLDAHDQEGAAAFACQSSPEVVPSIKKFAEDPTRTANKLGRFEGADKLHVNWTYTQLGSPGTEGHGAAILRKGGEGGYCLFSIYGA</sequence>
<comment type="caution">
    <text evidence="3">The sequence shown here is derived from an EMBL/GenBank/DDBJ whole genome shotgun (WGS) entry which is preliminary data.</text>
</comment>
<evidence type="ECO:0000256" key="2">
    <source>
        <dbReference type="SAM" id="Phobius"/>
    </source>
</evidence>
<organism evidence="3 4">
    <name type="scientific">Amycolatopsis minnesotensis</name>
    <dbReference type="NCBI Taxonomy" id="337894"/>
    <lineage>
        <taxon>Bacteria</taxon>
        <taxon>Bacillati</taxon>
        <taxon>Actinomycetota</taxon>
        <taxon>Actinomycetes</taxon>
        <taxon>Pseudonocardiales</taxon>
        <taxon>Pseudonocardiaceae</taxon>
        <taxon>Amycolatopsis</taxon>
    </lineage>
</organism>
<feature type="transmembrane region" description="Helical" evidence="2">
    <location>
        <begin position="56"/>
        <end position="81"/>
    </location>
</feature>
<evidence type="ECO:0000313" key="4">
    <source>
        <dbReference type="Proteomes" id="UP001501116"/>
    </source>
</evidence>
<reference evidence="4" key="1">
    <citation type="journal article" date="2019" name="Int. J. Syst. Evol. Microbiol.">
        <title>The Global Catalogue of Microorganisms (GCM) 10K type strain sequencing project: providing services to taxonomists for standard genome sequencing and annotation.</title>
        <authorList>
            <consortium name="The Broad Institute Genomics Platform"/>
            <consortium name="The Broad Institute Genome Sequencing Center for Infectious Disease"/>
            <person name="Wu L."/>
            <person name="Ma J."/>
        </authorList>
    </citation>
    <scope>NUCLEOTIDE SEQUENCE [LARGE SCALE GENOMIC DNA]</scope>
    <source>
        <strain evidence="4">JCM 14545</strain>
    </source>
</reference>
<evidence type="ECO:0000313" key="3">
    <source>
        <dbReference type="EMBL" id="GAA1985001.1"/>
    </source>
</evidence>
<name>A0ABP5DR67_9PSEU</name>
<accession>A0ABP5DR67</accession>
<gene>
    <name evidence="3" type="ORF">GCM10009754_73180</name>
</gene>
<keyword evidence="2" id="KW-0812">Transmembrane</keyword>
<proteinExistence type="predicted"/>